<evidence type="ECO:0000313" key="2">
    <source>
        <dbReference type="Proteomes" id="UP000195975"/>
    </source>
</evidence>
<gene>
    <name evidence="1" type="ORF">B5F96_12245</name>
</gene>
<sequence>MTARFNSGASVICFRRCRVYTLRCRKYTRHCQKHIRHCRKQITLTSNTKLMPKISYNQEEKTISSCQPALKMN</sequence>
<comment type="caution">
    <text evidence="1">The sequence shown here is derived from an EMBL/GenBank/DDBJ whole genome shotgun (WGS) entry which is preliminary data.</text>
</comment>
<reference evidence="2" key="1">
    <citation type="submission" date="2017-04" db="EMBL/GenBank/DDBJ databases">
        <title>Function of individual gut microbiota members based on whole genome sequencing of pure cultures obtained from chicken caecum.</title>
        <authorList>
            <person name="Medvecky M."/>
            <person name="Cejkova D."/>
            <person name="Polansky O."/>
            <person name="Karasova D."/>
            <person name="Kubasova T."/>
            <person name="Cizek A."/>
            <person name="Rychlik I."/>
        </authorList>
    </citation>
    <scope>NUCLEOTIDE SEQUENCE [LARGE SCALE GENOMIC DNA]</scope>
    <source>
        <strain evidence="2">An42</strain>
    </source>
</reference>
<evidence type="ECO:0000313" key="1">
    <source>
        <dbReference type="EMBL" id="OUO04462.1"/>
    </source>
</evidence>
<name>A0A9Q5SQJ9_9BACT</name>
<organism evidence="1 2">
    <name type="scientific">Parabacteroides johnsonii</name>
    <dbReference type="NCBI Taxonomy" id="387661"/>
    <lineage>
        <taxon>Bacteria</taxon>
        <taxon>Pseudomonadati</taxon>
        <taxon>Bacteroidota</taxon>
        <taxon>Bacteroidia</taxon>
        <taxon>Bacteroidales</taxon>
        <taxon>Tannerellaceae</taxon>
        <taxon>Parabacteroides</taxon>
    </lineage>
</organism>
<dbReference type="Proteomes" id="UP000195975">
    <property type="component" value="Unassembled WGS sequence"/>
</dbReference>
<protein>
    <submittedName>
        <fullName evidence="1">Uncharacterized protein</fullName>
    </submittedName>
</protein>
<accession>A0A9Q5SQJ9</accession>
<dbReference type="AlphaFoldDB" id="A0A9Q5SQJ9"/>
<proteinExistence type="predicted"/>
<dbReference type="EMBL" id="NFIJ01000013">
    <property type="protein sequence ID" value="OUO04462.1"/>
    <property type="molecule type" value="Genomic_DNA"/>
</dbReference>